<dbReference type="SUPFAM" id="SSF57850">
    <property type="entry name" value="RING/U-box"/>
    <property type="match status" value="3"/>
</dbReference>
<dbReference type="KEGG" id="tet:TTHERM_00433970"/>
<evidence type="ECO:0000313" key="14">
    <source>
        <dbReference type="Proteomes" id="UP000009168"/>
    </source>
</evidence>
<keyword evidence="10" id="KW-0472">Membrane</keyword>
<evidence type="ECO:0000256" key="1">
    <source>
        <dbReference type="ARBA" id="ARBA00001798"/>
    </source>
</evidence>
<proteinExistence type="predicted"/>
<evidence type="ECO:0000256" key="5">
    <source>
        <dbReference type="ARBA" id="ARBA00022737"/>
    </source>
</evidence>
<dbReference type="InterPro" id="IPR001841">
    <property type="entry name" value="Znf_RING"/>
</dbReference>
<evidence type="ECO:0000256" key="3">
    <source>
        <dbReference type="ARBA" id="ARBA00022679"/>
    </source>
</evidence>
<dbReference type="InterPro" id="IPR013083">
    <property type="entry name" value="Znf_RING/FYVE/PHD"/>
</dbReference>
<feature type="domain" description="RING-type" evidence="11">
    <location>
        <begin position="281"/>
        <end position="334"/>
    </location>
</feature>
<feature type="domain" description="RING-type" evidence="12">
    <location>
        <begin position="277"/>
        <end position="485"/>
    </location>
</feature>
<dbReference type="AlphaFoldDB" id="Q230W2"/>
<reference evidence="14" key="1">
    <citation type="journal article" date="2006" name="PLoS Biol.">
        <title>Macronuclear genome sequence of the ciliate Tetrahymena thermophila, a model eukaryote.</title>
        <authorList>
            <person name="Eisen J.A."/>
            <person name="Coyne R.S."/>
            <person name="Wu M."/>
            <person name="Wu D."/>
            <person name="Thiagarajan M."/>
            <person name="Wortman J.R."/>
            <person name="Badger J.H."/>
            <person name="Ren Q."/>
            <person name="Amedeo P."/>
            <person name="Jones K.M."/>
            <person name="Tallon L.J."/>
            <person name="Delcher A.L."/>
            <person name="Salzberg S.L."/>
            <person name="Silva J.C."/>
            <person name="Haas B.J."/>
            <person name="Majoros W.H."/>
            <person name="Farzad M."/>
            <person name="Carlton J.M."/>
            <person name="Smith R.K. Jr."/>
            <person name="Garg J."/>
            <person name="Pearlman R.E."/>
            <person name="Karrer K.M."/>
            <person name="Sun L."/>
            <person name="Manning G."/>
            <person name="Elde N.C."/>
            <person name="Turkewitz A.P."/>
            <person name="Asai D.J."/>
            <person name="Wilkes D.E."/>
            <person name="Wang Y."/>
            <person name="Cai H."/>
            <person name="Collins K."/>
            <person name="Stewart B.A."/>
            <person name="Lee S.R."/>
            <person name="Wilamowska K."/>
            <person name="Weinberg Z."/>
            <person name="Ruzzo W.L."/>
            <person name="Wloga D."/>
            <person name="Gaertig J."/>
            <person name="Frankel J."/>
            <person name="Tsao C.-C."/>
            <person name="Gorovsky M.A."/>
            <person name="Keeling P.J."/>
            <person name="Waller R.F."/>
            <person name="Patron N.J."/>
            <person name="Cherry J.M."/>
            <person name="Stover N.A."/>
            <person name="Krieger C.J."/>
            <person name="del Toro C."/>
            <person name="Ryder H.F."/>
            <person name="Williamson S.C."/>
            <person name="Barbeau R.A."/>
            <person name="Hamilton E.P."/>
            <person name="Orias E."/>
        </authorList>
    </citation>
    <scope>NUCLEOTIDE SEQUENCE [LARGE SCALE GENOMIC DNA]</scope>
    <source>
        <strain evidence="14">SB210</strain>
    </source>
</reference>
<keyword evidence="5" id="KW-0677">Repeat</keyword>
<dbReference type="Proteomes" id="UP000009168">
    <property type="component" value="Unassembled WGS sequence"/>
</dbReference>
<evidence type="ECO:0000256" key="10">
    <source>
        <dbReference type="SAM" id="Phobius"/>
    </source>
</evidence>
<dbReference type="InterPro" id="IPR002867">
    <property type="entry name" value="IBR_dom"/>
</dbReference>
<dbReference type="PROSITE" id="PS51873">
    <property type="entry name" value="TRIAD"/>
    <property type="match status" value="1"/>
</dbReference>
<dbReference type="GO" id="GO:0016567">
    <property type="term" value="P:protein ubiquitination"/>
    <property type="evidence" value="ECO:0007669"/>
    <property type="project" value="InterPro"/>
</dbReference>
<dbReference type="HOGENOM" id="CLU_524304_0_0_1"/>
<dbReference type="GO" id="GO:0008270">
    <property type="term" value="F:zinc ion binding"/>
    <property type="evidence" value="ECO:0007669"/>
    <property type="project" value="UniProtKB-KW"/>
</dbReference>
<evidence type="ECO:0000256" key="8">
    <source>
        <dbReference type="ARBA" id="ARBA00022833"/>
    </source>
</evidence>
<dbReference type="Pfam" id="PF01485">
    <property type="entry name" value="IBR"/>
    <property type="match status" value="1"/>
</dbReference>
<dbReference type="PROSITE" id="PS50089">
    <property type="entry name" value="ZF_RING_2"/>
    <property type="match status" value="1"/>
</dbReference>
<dbReference type="InParanoid" id="Q230W2"/>
<evidence type="ECO:0000256" key="2">
    <source>
        <dbReference type="ARBA" id="ARBA00012251"/>
    </source>
</evidence>
<keyword evidence="6 9" id="KW-0863">Zinc-finger</keyword>
<dbReference type="CDD" id="cd20335">
    <property type="entry name" value="BRcat_RBR"/>
    <property type="match status" value="1"/>
</dbReference>
<dbReference type="RefSeq" id="XP_001011422.2">
    <property type="nucleotide sequence ID" value="XM_001011422.2"/>
</dbReference>
<sequence length="595" mass="69696">MKQTDIKEDNSSNSSKDTTDIEANTFSILKKINVDNIAPTDIMQFYLWDISPSQINASLYLSKQGSQEHQGQMEKMNSDLSFSRPLSLPYYNSGNNENILQRQFSISIETKSSNKFRFSRIKKSDQLEDCLPIQEEDEQSRKIWILYRLYEMQLNLNDAEQYLMRIDLMNSPKEYILQQTVEYCLLIKEMHFKIWSQYYSKQSGQQSSKYIFPQFLMNNKKQNESLPISKSSSHSHFQSMTSPKNFKQIQMQTYCKQFKRENSLQNSINFTRKLIIDGMTCSICCDENIDTSFMIQASSECKHIFCQSCLYLYAQTQIENGNVSSQGICCPQENCSAIYQNAELRTIVQQDPKLYSKYLRFKSISQLKLENSILFCIKPDCQGYMIQKPDCLNLECSVCKSEICSRCFTFWHQGLTCQDALLIKYGEMKSNEIQCPKCSNTVQQYARHLKKDKIYCTWCHHKFCKLCRQEATYLHYNRYNCLGRCGKKQFLPISILHLILMTLKYLFLFIIGCLIYPIYLIAMGICLPLIFYFNYNESTFGSYRMIKIPLLITIGIIFFPIWVLLSIAPGTCILINKTKHNMLMQNQPDENDDYY</sequence>
<dbReference type="OrthoDB" id="1431934at2759"/>
<keyword evidence="14" id="KW-1185">Reference proteome</keyword>
<gene>
    <name evidence="13" type="ORF">TTHERM_00433970</name>
</gene>
<dbReference type="PANTHER" id="PTHR11685">
    <property type="entry name" value="RBR FAMILY RING FINGER AND IBR DOMAIN-CONTAINING"/>
    <property type="match status" value="1"/>
</dbReference>
<feature type="transmembrane region" description="Helical" evidence="10">
    <location>
        <begin position="550"/>
        <end position="575"/>
    </location>
</feature>
<keyword evidence="8" id="KW-0862">Zinc</keyword>
<evidence type="ECO:0000256" key="9">
    <source>
        <dbReference type="PROSITE-ProRule" id="PRU00175"/>
    </source>
</evidence>
<evidence type="ECO:0000256" key="6">
    <source>
        <dbReference type="ARBA" id="ARBA00022771"/>
    </source>
</evidence>
<evidence type="ECO:0000259" key="12">
    <source>
        <dbReference type="PROSITE" id="PS51873"/>
    </source>
</evidence>
<dbReference type="EMBL" id="GG662532">
    <property type="protein sequence ID" value="EAR91177.2"/>
    <property type="molecule type" value="Genomic_DNA"/>
</dbReference>
<keyword evidence="10" id="KW-0812">Transmembrane</keyword>
<keyword evidence="7" id="KW-0833">Ubl conjugation pathway</keyword>
<name>Q230W2_TETTS</name>
<keyword evidence="10" id="KW-1133">Transmembrane helix</keyword>
<dbReference type="EC" id="2.3.2.31" evidence="2"/>
<dbReference type="GeneID" id="7843602"/>
<evidence type="ECO:0000313" key="13">
    <source>
        <dbReference type="EMBL" id="EAR91177.2"/>
    </source>
</evidence>
<dbReference type="PROSITE" id="PS00518">
    <property type="entry name" value="ZF_RING_1"/>
    <property type="match status" value="1"/>
</dbReference>
<comment type="catalytic activity">
    <reaction evidence="1">
        <text>[E2 ubiquitin-conjugating enzyme]-S-ubiquitinyl-L-cysteine + [acceptor protein]-L-lysine = [E2 ubiquitin-conjugating enzyme]-L-cysteine + [acceptor protein]-N(6)-ubiquitinyl-L-lysine.</text>
        <dbReference type="EC" id="2.3.2.31"/>
    </reaction>
</comment>
<dbReference type="InterPro" id="IPR044066">
    <property type="entry name" value="TRIAD_supradom"/>
</dbReference>
<dbReference type="InterPro" id="IPR031127">
    <property type="entry name" value="E3_UB_ligase_RBR"/>
</dbReference>
<keyword evidence="3" id="KW-0808">Transferase</keyword>
<dbReference type="SMART" id="SM00647">
    <property type="entry name" value="IBR"/>
    <property type="match status" value="2"/>
</dbReference>
<organism evidence="13 14">
    <name type="scientific">Tetrahymena thermophila (strain SB210)</name>
    <dbReference type="NCBI Taxonomy" id="312017"/>
    <lineage>
        <taxon>Eukaryota</taxon>
        <taxon>Sar</taxon>
        <taxon>Alveolata</taxon>
        <taxon>Ciliophora</taxon>
        <taxon>Intramacronucleata</taxon>
        <taxon>Oligohymenophorea</taxon>
        <taxon>Hymenostomatida</taxon>
        <taxon>Tetrahymenina</taxon>
        <taxon>Tetrahymenidae</taxon>
        <taxon>Tetrahymena</taxon>
    </lineage>
</organism>
<accession>Q230W2</accession>
<keyword evidence="4" id="KW-0479">Metal-binding</keyword>
<dbReference type="InterPro" id="IPR017907">
    <property type="entry name" value="Znf_RING_CS"/>
</dbReference>
<evidence type="ECO:0000256" key="7">
    <source>
        <dbReference type="ARBA" id="ARBA00022786"/>
    </source>
</evidence>
<dbReference type="Gene3D" id="3.30.40.10">
    <property type="entry name" value="Zinc/RING finger domain, C3HC4 (zinc finger)"/>
    <property type="match status" value="1"/>
</dbReference>
<dbReference type="eggNOG" id="KOG1814">
    <property type="taxonomic scope" value="Eukaryota"/>
</dbReference>
<protein>
    <recommendedName>
        <fullName evidence="2">RBR-type E3 ubiquitin transferase</fullName>
        <ecNumber evidence="2">2.3.2.31</ecNumber>
    </recommendedName>
</protein>
<dbReference type="STRING" id="312017.Q230W2"/>
<evidence type="ECO:0000259" key="11">
    <source>
        <dbReference type="PROSITE" id="PS50089"/>
    </source>
</evidence>
<dbReference type="GO" id="GO:0061630">
    <property type="term" value="F:ubiquitin protein ligase activity"/>
    <property type="evidence" value="ECO:0007669"/>
    <property type="project" value="UniProtKB-EC"/>
</dbReference>
<evidence type="ECO:0000256" key="4">
    <source>
        <dbReference type="ARBA" id="ARBA00022723"/>
    </source>
</evidence>